<sequence>MANPPDEPPRPDDDLDAPVPLPIDGTLDLHAFRPSEVGDLVPEWIGACRDAGLLELRIVHGKGTGALRRTVEALLARDPRVLWHGPAGEDAGGWGATLVRLRER</sequence>
<evidence type="ECO:0000259" key="2">
    <source>
        <dbReference type="PROSITE" id="PS50828"/>
    </source>
</evidence>
<accession>A0ABM7WV60</accession>
<keyword evidence="4" id="KW-1185">Reference proteome</keyword>
<gene>
    <name evidence="3" type="ORF">AMOR_23420</name>
</gene>
<dbReference type="SMART" id="SM00463">
    <property type="entry name" value="SMR"/>
    <property type="match status" value="1"/>
</dbReference>
<dbReference type="EMBL" id="AP025591">
    <property type="protein sequence ID" value="BDG03346.1"/>
    <property type="molecule type" value="Genomic_DNA"/>
</dbReference>
<name>A0ABM7WV60_9BACT</name>
<evidence type="ECO:0000313" key="4">
    <source>
        <dbReference type="Proteomes" id="UP001162891"/>
    </source>
</evidence>
<evidence type="ECO:0000256" key="1">
    <source>
        <dbReference type="SAM" id="MobiDB-lite"/>
    </source>
</evidence>
<reference evidence="4" key="1">
    <citation type="journal article" date="2022" name="Int. J. Syst. Evol. Microbiol.">
        <title>Anaeromyxobacter oryzae sp. nov., Anaeromyxobacter diazotrophicus sp. nov. and Anaeromyxobacter paludicola sp. nov., isolated from paddy soils.</title>
        <authorList>
            <person name="Itoh H."/>
            <person name="Xu Z."/>
            <person name="Mise K."/>
            <person name="Masuda Y."/>
            <person name="Ushijima N."/>
            <person name="Hayakawa C."/>
            <person name="Shiratori Y."/>
            <person name="Senoo K."/>
        </authorList>
    </citation>
    <scope>NUCLEOTIDE SEQUENCE [LARGE SCALE GENOMIC DNA]</scope>
    <source>
        <strain evidence="4">Red232</strain>
    </source>
</reference>
<dbReference type="PROSITE" id="PS50828">
    <property type="entry name" value="SMR"/>
    <property type="match status" value="1"/>
</dbReference>
<protein>
    <recommendedName>
        <fullName evidence="2">Smr domain-containing protein</fullName>
    </recommendedName>
</protein>
<feature type="region of interest" description="Disordered" evidence="1">
    <location>
        <begin position="1"/>
        <end position="20"/>
    </location>
</feature>
<evidence type="ECO:0000313" key="3">
    <source>
        <dbReference type="EMBL" id="BDG03346.1"/>
    </source>
</evidence>
<dbReference type="InterPro" id="IPR036063">
    <property type="entry name" value="Smr_dom_sf"/>
</dbReference>
<organism evidence="3 4">
    <name type="scientific">Anaeromyxobacter oryzae</name>
    <dbReference type="NCBI Taxonomy" id="2918170"/>
    <lineage>
        <taxon>Bacteria</taxon>
        <taxon>Pseudomonadati</taxon>
        <taxon>Myxococcota</taxon>
        <taxon>Myxococcia</taxon>
        <taxon>Myxococcales</taxon>
        <taxon>Cystobacterineae</taxon>
        <taxon>Anaeromyxobacteraceae</taxon>
        <taxon>Anaeromyxobacter</taxon>
    </lineage>
</organism>
<dbReference type="SUPFAM" id="SSF160443">
    <property type="entry name" value="SMR domain-like"/>
    <property type="match status" value="1"/>
</dbReference>
<feature type="domain" description="Smr" evidence="2">
    <location>
        <begin position="27"/>
        <end position="102"/>
    </location>
</feature>
<dbReference type="Pfam" id="PF01713">
    <property type="entry name" value="Smr"/>
    <property type="match status" value="1"/>
</dbReference>
<dbReference type="Gene3D" id="3.30.1370.110">
    <property type="match status" value="1"/>
</dbReference>
<dbReference type="InterPro" id="IPR002625">
    <property type="entry name" value="Smr_dom"/>
</dbReference>
<dbReference type="RefSeq" id="WP_248361277.1">
    <property type="nucleotide sequence ID" value="NZ_AP025591.1"/>
</dbReference>
<dbReference type="Proteomes" id="UP001162891">
    <property type="component" value="Chromosome"/>
</dbReference>
<proteinExistence type="predicted"/>